<protein>
    <recommendedName>
        <fullName evidence="5">Pentapeptide repeat-containing protein</fullName>
    </recommendedName>
</protein>
<dbReference type="Proteomes" id="UP000287224">
    <property type="component" value="Unassembled WGS sequence"/>
</dbReference>
<evidence type="ECO:0000256" key="2">
    <source>
        <dbReference type="SAM" id="Phobius"/>
    </source>
</evidence>
<organism evidence="3 4">
    <name type="scientific">Dictyobacter aurantiacus</name>
    <dbReference type="NCBI Taxonomy" id="1936993"/>
    <lineage>
        <taxon>Bacteria</taxon>
        <taxon>Bacillati</taxon>
        <taxon>Chloroflexota</taxon>
        <taxon>Ktedonobacteria</taxon>
        <taxon>Ktedonobacterales</taxon>
        <taxon>Dictyobacteraceae</taxon>
        <taxon>Dictyobacter</taxon>
    </lineage>
</organism>
<keyword evidence="2" id="KW-1133">Transmembrane helix</keyword>
<dbReference type="PANTHER" id="PTHR47485">
    <property type="entry name" value="THYLAKOID LUMENAL 17.4 KDA PROTEIN, CHLOROPLASTIC"/>
    <property type="match status" value="1"/>
</dbReference>
<dbReference type="AlphaFoldDB" id="A0A401ZRN3"/>
<sequence length="294" mass="32401">MKKLFKAHPWSMSLALALSICSILIFLGYYLSWRWTGMSGKTFWDWMQLFIVPAVLTIGGVLYTHSRSEDERKRIDASQEAEKQQALDKQREDALQYYFTSLSELLLKEDLIANSKAQVLAQARTITTLRMLDPVRRGMVLRFLSEARLVDLGIGLDSLRGIDLHETDLSNINLRGAKLSRSNLHGSNLIRTNLSNAKLGYADLSGAYLSHAQLDMANLSGTNLSNADLSYADLQGANIEDAQSLKGTNLYNAIGLTNGQKETSKAKGALLGIEAVSPSLPLSSAHVALEGKNW</sequence>
<dbReference type="InterPro" id="IPR001646">
    <property type="entry name" value="5peptide_repeat"/>
</dbReference>
<reference evidence="4" key="1">
    <citation type="submission" date="2018-12" db="EMBL/GenBank/DDBJ databases">
        <title>Tengunoibacter tsumagoiensis gen. nov., sp. nov., Dictyobacter kobayashii sp. nov., D. alpinus sp. nov., and D. joshuensis sp. nov. and description of Dictyobacteraceae fam. nov. within the order Ktedonobacterales isolated from Tengu-no-mugimeshi.</title>
        <authorList>
            <person name="Wang C.M."/>
            <person name="Zheng Y."/>
            <person name="Sakai Y."/>
            <person name="Toyoda A."/>
            <person name="Minakuchi Y."/>
            <person name="Abe K."/>
            <person name="Yokota A."/>
            <person name="Yabe S."/>
        </authorList>
    </citation>
    <scope>NUCLEOTIDE SEQUENCE [LARGE SCALE GENOMIC DNA]</scope>
    <source>
        <strain evidence="4">S-27</strain>
    </source>
</reference>
<dbReference type="Pfam" id="PF00805">
    <property type="entry name" value="Pentapeptide"/>
    <property type="match status" value="2"/>
</dbReference>
<keyword evidence="1" id="KW-0677">Repeat</keyword>
<keyword evidence="2" id="KW-0812">Transmembrane</keyword>
<comment type="caution">
    <text evidence="3">The sequence shown here is derived from an EMBL/GenBank/DDBJ whole genome shotgun (WGS) entry which is preliminary data.</text>
</comment>
<feature type="transmembrane region" description="Helical" evidence="2">
    <location>
        <begin position="43"/>
        <end position="64"/>
    </location>
</feature>
<feature type="transmembrane region" description="Helical" evidence="2">
    <location>
        <begin position="12"/>
        <end position="31"/>
    </location>
</feature>
<dbReference type="PANTHER" id="PTHR47485:SF1">
    <property type="entry name" value="THYLAKOID LUMENAL 17.4 KDA PROTEIN, CHLOROPLASTIC"/>
    <property type="match status" value="1"/>
</dbReference>
<dbReference type="SUPFAM" id="SSF141571">
    <property type="entry name" value="Pentapeptide repeat-like"/>
    <property type="match status" value="1"/>
</dbReference>
<dbReference type="EMBL" id="BIFQ01000002">
    <property type="protein sequence ID" value="GCE09525.1"/>
    <property type="molecule type" value="Genomic_DNA"/>
</dbReference>
<accession>A0A401ZRN3</accession>
<keyword evidence="2" id="KW-0472">Membrane</keyword>
<evidence type="ECO:0000313" key="3">
    <source>
        <dbReference type="EMBL" id="GCE09525.1"/>
    </source>
</evidence>
<name>A0A401ZRN3_9CHLR</name>
<evidence type="ECO:0000313" key="4">
    <source>
        <dbReference type="Proteomes" id="UP000287224"/>
    </source>
</evidence>
<evidence type="ECO:0000256" key="1">
    <source>
        <dbReference type="ARBA" id="ARBA00022737"/>
    </source>
</evidence>
<dbReference type="Gene3D" id="2.160.20.80">
    <property type="entry name" value="E3 ubiquitin-protein ligase SopA"/>
    <property type="match status" value="1"/>
</dbReference>
<keyword evidence="4" id="KW-1185">Reference proteome</keyword>
<evidence type="ECO:0008006" key="5">
    <source>
        <dbReference type="Google" id="ProtNLM"/>
    </source>
</evidence>
<gene>
    <name evidence="3" type="ORF">KDAU_68540</name>
</gene>
<proteinExistence type="predicted"/>